<dbReference type="Gene3D" id="3.40.50.2300">
    <property type="match status" value="1"/>
</dbReference>
<evidence type="ECO:0000256" key="2">
    <source>
        <dbReference type="ARBA" id="ARBA00023012"/>
    </source>
</evidence>
<feature type="DNA-binding region" description="OmpR/PhoB-type" evidence="7">
    <location>
        <begin position="125"/>
        <end position="223"/>
    </location>
</feature>
<dbReference type="InterPro" id="IPR011006">
    <property type="entry name" value="CheY-like_superfamily"/>
</dbReference>
<evidence type="ECO:0000313" key="11">
    <source>
        <dbReference type="Proteomes" id="UP000236728"/>
    </source>
</evidence>
<dbReference type="OrthoDB" id="152576at2"/>
<evidence type="ECO:0000256" key="3">
    <source>
        <dbReference type="ARBA" id="ARBA00023015"/>
    </source>
</evidence>
<keyword evidence="3" id="KW-0805">Transcription regulation</keyword>
<dbReference type="Gene3D" id="1.10.10.10">
    <property type="entry name" value="Winged helix-like DNA-binding domain superfamily/Winged helix DNA-binding domain"/>
    <property type="match status" value="1"/>
</dbReference>
<protein>
    <submittedName>
        <fullName evidence="10">Two component transcriptional regulator, winged helix family</fullName>
    </submittedName>
</protein>
<feature type="domain" description="Response regulatory" evidence="8">
    <location>
        <begin position="2"/>
        <end position="117"/>
    </location>
</feature>
<dbReference type="SMART" id="SM00448">
    <property type="entry name" value="REC"/>
    <property type="match status" value="1"/>
</dbReference>
<dbReference type="PANTHER" id="PTHR48111:SF37">
    <property type="entry name" value="RESPONSE REGULATOR PROTEIN CARR"/>
    <property type="match status" value="1"/>
</dbReference>
<keyword evidence="11" id="KW-1185">Reference proteome</keyword>
<dbReference type="InterPro" id="IPR001789">
    <property type="entry name" value="Sig_transdc_resp-reg_receiver"/>
</dbReference>
<name>A0A1H5XXQ5_9BACT</name>
<dbReference type="GO" id="GO:0032993">
    <property type="term" value="C:protein-DNA complex"/>
    <property type="evidence" value="ECO:0007669"/>
    <property type="project" value="TreeGrafter"/>
</dbReference>
<dbReference type="Pfam" id="PF00072">
    <property type="entry name" value="Response_reg"/>
    <property type="match status" value="1"/>
</dbReference>
<feature type="domain" description="OmpR/PhoB-type" evidence="9">
    <location>
        <begin position="125"/>
        <end position="223"/>
    </location>
</feature>
<keyword evidence="2" id="KW-0902">Two-component regulatory system</keyword>
<evidence type="ECO:0000259" key="8">
    <source>
        <dbReference type="PROSITE" id="PS50110"/>
    </source>
</evidence>
<dbReference type="PROSITE" id="PS51755">
    <property type="entry name" value="OMPR_PHOB"/>
    <property type="match status" value="1"/>
</dbReference>
<proteinExistence type="predicted"/>
<dbReference type="InterPro" id="IPR001867">
    <property type="entry name" value="OmpR/PhoB-type_DNA-bd"/>
</dbReference>
<accession>A0A1H5XXQ5</accession>
<sequence length="228" mass="25399">MRVLVIEDETRLAENIAEALRESAGFAVDCADNGKDGAMLAEFQHYDLILLDLMLPGLDGMGVVEYLRRKACSTPILVLTAVGSVATKIELINAGADDYLTKPFDLGELLARTKALIRRSRGAPQPTLAVHGLAVNTIEQTVRAGERYVDLSPTEYRILEYLMFRPRVIVSKQELLEHLYDFTWEHHSNVIEAHVSNLRRKLKEQSGSSVVETIRGRGYRLAQPEPGA</sequence>
<dbReference type="InterPro" id="IPR036388">
    <property type="entry name" value="WH-like_DNA-bd_sf"/>
</dbReference>
<dbReference type="AlphaFoldDB" id="A0A1H5XXQ5"/>
<organism evidence="10 11">
    <name type="scientific">Bryocella elongata</name>
    <dbReference type="NCBI Taxonomy" id="863522"/>
    <lineage>
        <taxon>Bacteria</taxon>
        <taxon>Pseudomonadati</taxon>
        <taxon>Acidobacteriota</taxon>
        <taxon>Terriglobia</taxon>
        <taxon>Terriglobales</taxon>
        <taxon>Acidobacteriaceae</taxon>
        <taxon>Bryocella</taxon>
    </lineage>
</organism>
<feature type="modified residue" description="4-aspartylphosphate" evidence="6">
    <location>
        <position position="52"/>
    </location>
</feature>
<dbReference type="PROSITE" id="PS50110">
    <property type="entry name" value="RESPONSE_REGULATORY"/>
    <property type="match status" value="1"/>
</dbReference>
<dbReference type="PANTHER" id="PTHR48111">
    <property type="entry name" value="REGULATOR OF RPOS"/>
    <property type="match status" value="1"/>
</dbReference>
<reference evidence="10 11" key="1">
    <citation type="submission" date="2016-10" db="EMBL/GenBank/DDBJ databases">
        <authorList>
            <person name="de Groot N.N."/>
        </authorList>
    </citation>
    <scope>NUCLEOTIDE SEQUENCE [LARGE SCALE GENOMIC DNA]</scope>
    <source>
        <strain evidence="10 11">DSM 22489</strain>
    </source>
</reference>
<evidence type="ECO:0000256" key="6">
    <source>
        <dbReference type="PROSITE-ProRule" id="PRU00169"/>
    </source>
</evidence>
<dbReference type="FunFam" id="3.40.50.2300:FF:000002">
    <property type="entry name" value="DNA-binding response regulator PhoP"/>
    <property type="match status" value="1"/>
</dbReference>
<dbReference type="Pfam" id="PF00486">
    <property type="entry name" value="Trans_reg_C"/>
    <property type="match status" value="1"/>
</dbReference>
<dbReference type="RefSeq" id="WP_103932918.1">
    <property type="nucleotide sequence ID" value="NZ_FNVA01000003.1"/>
</dbReference>
<keyword evidence="5" id="KW-0804">Transcription</keyword>
<dbReference type="GO" id="GO:0005829">
    <property type="term" value="C:cytosol"/>
    <property type="evidence" value="ECO:0007669"/>
    <property type="project" value="TreeGrafter"/>
</dbReference>
<evidence type="ECO:0000256" key="7">
    <source>
        <dbReference type="PROSITE-ProRule" id="PRU01091"/>
    </source>
</evidence>
<evidence type="ECO:0000313" key="10">
    <source>
        <dbReference type="EMBL" id="SEG16066.1"/>
    </source>
</evidence>
<evidence type="ECO:0000256" key="4">
    <source>
        <dbReference type="ARBA" id="ARBA00023125"/>
    </source>
</evidence>
<dbReference type="EMBL" id="FNVA01000003">
    <property type="protein sequence ID" value="SEG16066.1"/>
    <property type="molecule type" value="Genomic_DNA"/>
</dbReference>
<dbReference type="GO" id="GO:0000156">
    <property type="term" value="F:phosphorelay response regulator activity"/>
    <property type="evidence" value="ECO:0007669"/>
    <property type="project" value="TreeGrafter"/>
</dbReference>
<dbReference type="SUPFAM" id="SSF52172">
    <property type="entry name" value="CheY-like"/>
    <property type="match status" value="1"/>
</dbReference>
<evidence type="ECO:0000256" key="5">
    <source>
        <dbReference type="ARBA" id="ARBA00023163"/>
    </source>
</evidence>
<keyword evidence="1 6" id="KW-0597">Phosphoprotein</keyword>
<dbReference type="InterPro" id="IPR039420">
    <property type="entry name" value="WalR-like"/>
</dbReference>
<dbReference type="CDD" id="cd00383">
    <property type="entry name" value="trans_reg_C"/>
    <property type="match status" value="1"/>
</dbReference>
<evidence type="ECO:0000256" key="1">
    <source>
        <dbReference type="ARBA" id="ARBA00022553"/>
    </source>
</evidence>
<keyword evidence="4 7" id="KW-0238">DNA-binding</keyword>
<dbReference type="GO" id="GO:0000976">
    <property type="term" value="F:transcription cis-regulatory region binding"/>
    <property type="evidence" value="ECO:0007669"/>
    <property type="project" value="TreeGrafter"/>
</dbReference>
<dbReference type="SMART" id="SM00862">
    <property type="entry name" value="Trans_reg_C"/>
    <property type="match status" value="1"/>
</dbReference>
<evidence type="ECO:0000259" key="9">
    <source>
        <dbReference type="PROSITE" id="PS51755"/>
    </source>
</evidence>
<gene>
    <name evidence="10" type="ORF">SAMN05421819_2006</name>
</gene>
<dbReference type="GO" id="GO:0006355">
    <property type="term" value="P:regulation of DNA-templated transcription"/>
    <property type="evidence" value="ECO:0007669"/>
    <property type="project" value="InterPro"/>
</dbReference>
<dbReference type="Proteomes" id="UP000236728">
    <property type="component" value="Unassembled WGS sequence"/>
</dbReference>